<keyword evidence="2" id="KW-0472">Membrane</keyword>
<keyword evidence="2" id="KW-0812">Transmembrane</keyword>
<dbReference type="STRING" id="1548547.BA177_05975"/>
<dbReference type="PANTHER" id="PTHR34475:SF1">
    <property type="entry name" value="CYTOSKELETON PROTEIN RODZ"/>
    <property type="match status" value="1"/>
</dbReference>
<dbReference type="InterPro" id="IPR025194">
    <property type="entry name" value="RodZ-like_C"/>
</dbReference>
<dbReference type="KEGG" id="woc:BA177_05975"/>
<feature type="compositionally biased region" description="Low complexity" evidence="1">
    <location>
        <begin position="139"/>
        <end position="149"/>
    </location>
</feature>
<dbReference type="Pfam" id="PF13413">
    <property type="entry name" value="HTH_25"/>
    <property type="match status" value="1"/>
</dbReference>
<dbReference type="RefSeq" id="WP_068614152.1">
    <property type="nucleotide sequence ID" value="NZ_CP016268.1"/>
</dbReference>
<dbReference type="Proteomes" id="UP000092695">
    <property type="component" value="Chromosome"/>
</dbReference>
<organism evidence="4 5">
    <name type="scientific">Woeseia oceani</name>
    <dbReference type="NCBI Taxonomy" id="1548547"/>
    <lineage>
        <taxon>Bacteria</taxon>
        <taxon>Pseudomonadati</taxon>
        <taxon>Pseudomonadota</taxon>
        <taxon>Gammaproteobacteria</taxon>
        <taxon>Woeseiales</taxon>
        <taxon>Woeseiaceae</taxon>
        <taxon>Woeseia</taxon>
    </lineage>
</organism>
<dbReference type="SUPFAM" id="SSF47413">
    <property type="entry name" value="lambda repressor-like DNA-binding domains"/>
    <property type="match status" value="1"/>
</dbReference>
<gene>
    <name evidence="4" type="ORF">BA177_05975</name>
</gene>
<protein>
    <recommendedName>
        <fullName evidence="3">Cytoskeleton protein RodZ-like C-terminal domain-containing protein</fullName>
    </recommendedName>
</protein>
<feature type="region of interest" description="Disordered" evidence="1">
    <location>
        <begin position="139"/>
        <end position="203"/>
    </location>
</feature>
<dbReference type="Pfam" id="PF13464">
    <property type="entry name" value="RodZ_C"/>
    <property type="match status" value="1"/>
</dbReference>
<feature type="compositionally biased region" description="Low complexity" evidence="1">
    <location>
        <begin position="157"/>
        <end position="196"/>
    </location>
</feature>
<evidence type="ECO:0000313" key="5">
    <source>
        <dbReference type="Proteomes" id="UP000092695"/>
    </source>
</evidence>
<sequence length="293" mass="31233">MSEEQQPSADEPASGPVAGERLAEARRLKKISLPDIARELHIDEAKVQALEENRFEVLGAPVFAKGHLRKYAEMVGVPIDDVIADYYLLNKSTGAPPIVGRPRKRQRDLNLLPWLLLIPLLLILGGGYYWWQSRPQSAPTPASAPVSSQGRSPVSLPAREPAAQAESAAAVTETEPPLTEPAAPAAEQGAALAESPPVTENAARTAPSVLASGELTLQLQFSGDCWTEVTDGDGERLFFDLGTSGRTVNLRGSAPLRVLLGNSNNVSVSVNGEPYSIAAADKRGDTARMSISR</sequence>
<dbReference type="InterPro" id="IPR050400">
    <property type="entry name" value="Bact_Cytoskel_RodZ"/>
</dbReference>
<accession>A0A193LEC2</accession>
<dbReference type="AlphaFoldDB" id="A0A193LEC2"/>
<keyword evidence="2" id="KW-1133">Transmembrane helix</keyword>
<dbReference type="EMBL" id="CP016268">
    <property type="protein sequence ID" value="ANO50813.1"/>
    <property type="molecule type" value="Genomic_DNA"/>
</dbReference>
<reference evidence="4 5" key="1">
    <citation type="submission" date="2016-06" db="EMBL/GenBank/DDBJ databases">
        <title>Complete genome sequence of a deep-branching marine Gamma Proteobacterium Woeseia oceani type strain XK5.</title>
        <authorList>
            <person name="Mu D."/>
            <person name="Du Z."/>
        </authorList>
    </citation>
    <scope>NUCLEOTIDE SEQUENCE [LARGE SCALE GENOMIC DNA]</scope>
    <source>
        <strain evidence="4 5">XK5</strain>
    </source>
</reference>
<dbReference type="InterPro" id="IPR001387">
    <property type="entry name" value="Cro/C1-type_HTH"/>
</dbReference>
<dbReference type="OrthoDB" id="9790252at2"/>
<evidence type="ECO:0000313" key="4">
    <source>
        <dbReference type="EMBL" id="ANO50813.1"/>
    </source>
</evidence>
<dbReference type="CDD" id="cd00093">
    <property type="entry name" value="HTH_XRE"/>
    <property type="match status" value="1"/>
</dbReference>
<evidence type="ECO:0000259" key="3">
    <source>
        <dbReference type="Pfam" id="PF13464"/>
    </source>
</evidence>
<keyword evidence="5" id="KW-1185">Reference proteome</keyword>
<evidence type="ECO:0000256" key="1">
    <source>
        <dbReference type="SAM" id="MobiDB-lite"/>
    </source>
</evidence>
<proteinExistence type="predicted"/>
<dbReference type="InterPro" id="IPR010982">
    <property type="entry name" value="Lambda_DNA-bd_dom_sf"/>
</dbReference>
<name>A0A193LEC2_9GAMM</name>
<dbReference type="PANTHER" id="PTHR34475">
    <property type="match status" value="1"/>
</dbReference>
<dbReference type="Gene3D" id="1.10.260.40">
    <property type="entry name" value="lambda repressor-like DNA-binding domains"/>
    <property type="match status" value="1"/>
</dbReference>
<feature type="domain" description="Cytoskeleton protein RodZ-like C-terminal" evidence="3">
    <location>
        <begin position="218"/>
        <end position="289"/>
    </location>
</feature>
<dbReference type="GO" id="GO:0003677">
    <property type="term" value="F:DNA binding"/>
    <property type="evidence" value="ECO:0007669"/>
    <property type="project" value="InterPro"/>
</dbReference>
<feature type="transmembrane region" description="Helical" evidence="2">
    <location>
        <begin position="111"/>
        <end position="131"/>
    </location>
</feature>
<evidence type="ECO:0000256" key="2">
    <source>
        <dbReference type="SAM" id="Phobius"/>
    </source>
</evidence>